<dbReference type="PROSITE" id="PS00028">
    <property type="entry name" value="ZINC_FINGER_C2H2_1"/>
    <property type="match status" value="1"/>
</dbReference>
<proteinExistence type="predicted"/>
<protein>
    <recommendedName>
        <fullName evidence="3">B box-type domain-containing protein</fullName>
    </recommendedName>
</protein>
<evidence type="ECO:0000313" key="4">
    <source>
        <dbReference type="EMBL" id="KIJ37434.1"/>
    </source>
</evidence>
<dbReference type="Proteomes" id="UP000054279">
    <property type="component" value="Unassembled WGS sequence"/>
</dbReference>
<evidence type="ECO:0000313" key="5">
    <source>
        <dbReference type="Proteomes" id="UP000054279"/>
    </source>
</evidence>
<dbReference type="OrthoDB" id="406045at2759"/>
<dbReference type="AlphaFoldDB" id="A0A0C9URM0"/>
<organism evidence="4 5">
    <name type="scientific">Sphaerobolus stellatus (strain SS14)</name>
    <dbReference type="NCBI Taxonomy" id="990650"/>
    <lineage>
        <taxon>Eukaryota</taxon>
        <taxon>Fungi</taxon>
        <taxon>Dikarya</taxon>
        <taxon>Basidiomycota</taxon>
        <taxon>Agaricomycotina</taxon>
        <taxon>Agaricomycetes</taxon>
        <taxon>Phallomycetidae</taxon>
        <taxon>Geastrales</taxon>
        <taxon>Sphaerobolaceae</taxon>
        <taxon>Sphaerobolus</taxon>
    </lineage>
</organism>
<dbReference type="GO" id="GO:0008270">
    <property type="term" value="F:zinc ion binding"/>
    <property type="evidence" value="ECO:0007669"/>
    <property type="project" value="UniProtKB-KW"/>
</dbReference>
<feature type="domain" description="B box-type" evidence="3">
    <location>
        <begin position="44"/>
        <end position="100"/>
    </location>
</feature>
<reference evidence="4 5" key="1">
    <citation type="submission" date="2014-06" db="EMBL/GenBank/DDBJ databases">
        <title>Evolutionary Origins and Diversification of the Mycorrhizal Mutualists.</title>
        <authorList>
            <consortium name="DOE Joint Genome Institute"/>
            <consortium name="Mycorrhizal Genomics Consortium"/>
            <person name="Kohler A."/>
            <person name="Kuo A."/>
            <person name="Nagy L.G."/>
            <person name="Floudas D."/>
            <person name="Copeland A."/>
            <person name="Barry K.W."/>
            <person name="Cichocki N."/>
            <person name="Veneault-Fourrey C."/>
            <person name="LaButti K."/>
            <person name="Lindquist E.A."/>
            <person name="Lipzen A."/>
            <person name="Lundell T."/>
            <person name="Morin E."/>
            <person name="Murat C."/>
            <person name="Riley R."/>
            <person name="Ohm R."/>
            <person name="Sun H."/>
            <person name="Tunlid A."/>
            <person name="Henrissat B."/>
            <person name="Grigoriev I.V."/>
            <person name="Hibbett D.S."/>
            <person name="Martin F."/>
        </authorList>
    </citation>
    <scope>NUCLEOTIDE SEQUENCE [LARGE SCALE GENOMIC DNA]</scope>
    <source>
        <strain evidence="4 5">SS14</strain>
    </source>
</reference>
<feature type="region of interest" description="Disordered" evidence="2">
    <location>
        <begin position="1"/>
        <end position="42"/>
    </location>
</feature>
<dbReference type="InterPro" id="IPR013087">
    <property type="entry name" value="Znf_C2H2_type"/>
</dbReference>
<accession>A0A0C9URM0</accession>
<dbReference type="InterPro" id="IPR057668">
    <property type="entry name" value="E2_Ub-conjug_enz_C"/>
</dbReference>
<gene>
    <name evidence="4" type="ORF">M422DRAFT_50502</name>
</gene>
<sequence length="470" mass="53350">MADPEPSSTTEELARILDQGNDTAMDTAEDQPEDEDEGEQESVAKAGYCIECEDYYRLTSPNVDQPAELTCEDCADLFCEVCFHATHRKGHRKRHASKPLSGAPSQKKAKPPKPSSKPEPEDEENWDVEPTPLDSATLAGDQPDLYESPAEWFVERSRWIPLRLTYEERKYLRLIEAALNVSEYTDKVDTLGFGLSKAKRIVQQIRELCAILSGLVLAADYKLGQELFQDRNFEANADFYQHVFELARRHKIMNPEKMRTSYGKLVYVLMDAQIPQVRAMLDFTCVKPIKTVHSILSEHNALGLLRDDLITIATREISSEKRSRREIQKDIRAKERAIETLATRYATDTLSTEMVRQCLYSIGDNNAFLRVNRDPCEKMIEYLKKFFHPTAPADAKSSLAIRSGKGGARLSHDHAKQYAFDGSGADNFFDAGSCIDGRLTSAWNWCSSIEKKQYWPVFLLTGFTSFDGEW</sequence>
<dbReference type="PROSITE" id="PS50119">
    <property type="entry name" value="ZF_BBOX"/>
    <property type="match status" value="1"/>
</dbReference>
<keyword evidence="1" id="KW-0479">Metal-binding</keyword>
<dbReference type="Pfam" id="PF09418">
    <property type="entry name" value="DUF2009"/>
    <property type="match status" value="1"/>
</dbReference>
<dbReference type="EMBL" id="KN837169">
    <property type="protein sequence ID" value="KIJ37434.1"/>
    <property type="molecule type" value="Genomic_DNA"/>
</dbReference>
<evidence type="ECO:0000259" key="3">
    <source>
        <dbReference type="PROSITE" id="PS50119"/>
    </source>
</evidence>
<dbReference type="HOGENOM" id="CLU_021807_0_0_1"/>
<evidence type="ECO:0000256" key="2">
    <source>
        <dbReference type="SAM" id="MobiDB-lite"/>
    </source>
</evidence>
<dbReference type="PANTHER" id="PTHR31560">
    <property type="entry name" value="UPF0652 PROTEIN C16A11.03C-RELATED"/>
    <property type="match status" value="1"/>
</dbReference>
<name>A0A0C9URM0_SPHS4</name>
<feature type="compositionally biased region" description="Acidic residues" evidence="2">
    <location>
        <begin position="27"/>
        <end position="40"/>
    </location>
</feature>
<feature type="region of interest" description="Disordered" evidence="2">
    <location>
        <begin position="93"/>
        <end position="142"/>
    </location>
</feature>
<keyword evidence="5" id="KW-1185">Reference proteome</keyword>
<dbReference type="PANTHER" id="PTHR31560:SF0">
    <property type="entry name" value="UPF0652 PROTEIN C22H10.08"/>
    <property type="match status" value="1"/>
</dbReference>
<evidence type="ECO:0000256" key="1">
    <source>
        <dbReference type="PROSITE-ProRule" id="PRU00024"/>
    </source>
</evidence>
<keyword evidence="1" id="KW-0862">Zinc</keyword>
<dbReference type="InterPro" id="IPR018553">
    <property type="entry name" value="E2_Ub-conjug_enz"/>
</dbReference>
<dbReference type="InterPro" id="IPR000315">
    <property type="entry name" value="Znf_B-box"/>
</dbReference>
<dbReference type="Pfam" id="PF22586">
    <property type="entry name" value="ANCHR-like_BBOX"/>
    <property type="match status" value="1"/>
</dbReference>
<feature type="compositionally biased region" description="Polar residues" evidence="2">
    <location>
        <begin position="1"/>
        <end position="11"/>
    </location>
</feature>
<keyword evidence="1" id="KW-0863">Zinc-finger</keyword>